<comment type="caution">
    <text evidence="2">The sequence shown here is derived from an EMBL/GenBank/DDBJ whole genome shotgun (WGS) entry which is preliminary data.</text>
</comment>
<feature type="non-terminal residue" evidence="2">
    <location>
        <position position="51"/>
    </location>
</feature>
<keyword evidence="1" id="KW-0732">Signal</keyword>
<gene>
    <name evidence="2" type="ORF">THAOC_13461</name>
</gene>
<accession>K0SK31</accession>
<keyword evidence="3" id="KW-1185">Reference proteome</keyword>
<dbReference type="Proteomes" id="UP000266841">
    <property type="component" value="Unassembled WGS sequence"/>
</dbReference>
<reference evidence="2 3" key="1">
    <citation type="journal article" date="2012" name="Genome Biol.">
        <title>Genome and low-iron response of an oceanic diatom adapted to chronic iron limitation.</title>
        <authorList>
            <person name="Lommer M."/>
            <person name="Specht M."/>
            <person name="Roy A.S."/>
            <person name="Kraemer L."/>
            <person name="Andreson R."/>
            <person name="Gutowska M.A."/>
            <person name="Wolf J."/>
            <person name="Bergner S.V."/>
            <person name="Schilhabel M.B."/>
            <person name="Klostermeier U.C."/>
            <person name="Beiko R.G."/>
            <person name="Rosenstiel P."/>
            <person name="Hippler M."/>
            <person name="Laroche J."/>
        </authorList>
    </citation>
    <scope>NUCLEOTIDE SEQUENCE [LARGE SCALE GENOMIC DNA]</scope>
    <source>
        <strain evidence="2 3">CCMP1005</strain>
    </source>
</reference>
<feature type="signal peptide" evidence="1">
    <location>
        <begin position="1"/>
        <end position="17"/>
    </location>
</feature>
<evidence type="ECO:0000313" key="3">
    <source>
        <dbReference type="Proteomes" id="UP000266841"/>
    </source>
</evidence>
<dbReference type="EMBL" id="AGNL01015599">
    <property type="protein sequence ID" value="EJK65655.1"/>
    <property type="molecule type" value="Genomic_DNA"/>
</dbReference>
<organism evidence="2 3">
    <name type="scientific">Thalassiosira oceanica</name>
    <name type="common">Marine diatom</name>
    <dbReference type="NCBI Taxonomy" id="159749"/>
    <lineage>
        <taxon>Eukaryota</taxon>
        <taxon>Sar</taxon>
        <taxon>Stramenopiles</taxon>
        <taxon>Ochrophyta</taxon>
        <taxon>Bacillariophyta</taxon>
        <taxon>Coscinodiscophyceae</taxon>
        <taxon>Thalassiosirophycidae</taxon>
        <taxon>Thalassiosirales</taxon>
        <taxon>Thalassiosiraceae</taxon>
        <taxon>Thalassiosira</taxon>
    </lineage>
</organism>
<dbReference type="AlphaFoldDB" id="K0SK31"/>
<sequence length="51" mass="5451">MKLTILTSLAGLAIAAAASSPAIDEQETFVYSVPPKSYQGQSAMEFWSELT</sequence>
<protein>
    <submittedName>
        <fullName evidence="2">Uncharacterized protein</fullName>
    </submittedName>
</protein>
<evidence type="ECO:0000256" key="1">
    <source>
        <dbReference type="SAM" id="SignalP"/>
    </source>
</evidence>
<name>K0SK31_THAOC</name>
<feature type="chain" id="PRO_5003837241" evidence="1">
    <location>
        <begin position="18"/>
        <end position="51"/>
    </location>
</feature>
<evidence type="ECO:0000313" key="2">
    <source>
        <dbReference type="EMBL" id="EJK65655.1"/>
    </source>
</evidence>
<proteinExistence type="predicted"/>